<organism evidence="3 4">
    <name type="scientific">Candidatus Contendobacter odensis Run_B_J11</name>
    <dbReference type="NCBI Taxonomy" id="1400861"/>
    <lineage>
        <taxon>Bacteria</taxon>
        <taxon>Pseudomonadati</taxon>
        <taxon>Pseudomonadota</taxon>
        <taxon>Gammaproteobacteria</taxon>
        <taxon>Candidatus Competibacteraceae</taxon>
        <taxon>Candidatus Contendibacter</taxon>
    </lineage>
</organism>
<name>A0A7U7J359_9GAMM</name>
<dbReference type="OrthoDB" id="9807770at2"/>
<dbReference type="Gene3D" id="3.40.1440.10">
    <property type="entry name" value="GIY-YIG endonuclease"/>
    <property type="match status" value="1"/>
</dbReference>
<dbReference type="EMBL" id="CBTK010000066">
    <property type="protein sequence ID" value="CDH44234.1"/>
    <property type="molecule type" value="Genomic_DNA"/>
</dbReference>
<evidence type="ECO:0000256" key="1">
    <source>
        <dbReference type="ARBA" id="ARBA00007435"/>
    </source>
</evidence>
<dbReference type="SMART" id="SM00465">
    <property type="entry name" value="GIYc"/>
    <property type="match status" value="1"/>
</dbReference>
<dbReference type="SUPFAM" id="SSF82771">
    <property type="entry name" value="GIY-YIG endonuclease"/>
    <property type="match status" value="1"/>
</dbReference>
<dbReference type="Pfam" id="PF01541">
    <property type="entry name" value="GIY-YIG"/>
    <property type="match status" value="1"/>
</dbReference>
<dbReference type="Proteomes" id="UP000019184">
    <property type="component" value="Unassembled WGS sequence"/>
</dbReference>
<sequence length="135" mass="15835">MTKQPVVYIMSSRRNGTLYTGVTSDLAKRVWEHRGNFVEGFTKRYGVHTLVWFELHSEMYQAIVREKQIKKWNRAWKIKLIEQTNPQWRDLWPSLTGNNDLGSQPPSTFETQADVAVLDSRLRGNDGEGYEQDFR</sequence>
<gene>
    <name evidence="3" type="ORF">BN874_1580022</name>
</gene>
<comment type="caution">
    <text evidence="3">The sequence shown here is derived from an EMBL/GenBank/DDBJ whole genome shotgun (WGS) entry which is preliminary data.</text>
</comment>
<dbReference type="AlphaFoldDB" id="A0A7U7J359"/>
<dbReference type="PANTHER" id="PTHR34477:SF5">
    <property type="entry name" value="BSL5627 PROTEIN"/>
    <property type="match status" value="1"/>
</dbReference>
<dbReference type="PANTHER" id="PTHR34477">
    <property type="entry name" value="UPF0213 PROTEIN YHBQ"/>
    <property type="match status" value="1"/>
</dbReference>
<reference evidence="3 4" key="1">
    <citation type="journal article" date="2014" name="ISME J.">
        <title>Candidatus Competibacter-lineage genomes retrieved from metagenomes reveal functional metabolic diversity.</title>
        <authorList>
            <person name="McIlroy S.J."/>
            <person name="Albertsen M."/>
            <person name="Andresen E.K."/>
            <person name="Saunders A.M."/>
            <person name="Kristiansen R."/>
            <person name="Stokholm-Bjerregaard M."/>
            <person name="Nielsen K.L."/>
            <person name="Nielsen P.H."/>
        </authorList>
    </citation>
    <scope>NUCLEOTIDE SEQUENCE [LARGE SCALE GENOMIC DNA]</scope>
    <source>
        <strain evidence="3 4">Run_B_J11</strain>
    </source>
</reference>
<comment type="similarity">
    <text evidence="1">Belongs to the UPF0213 family.</text>
</comment>
<evidence type="ECO:0000313" key="3">
    <source>
        <dbReference type="EMBL" id="CDH44234.1"/>
    </source>
</evidence>
<dbReference type="InterPro" id="IPR050190">
    <property type="entry name" value="UPF0213_domain"/>
</dbReference>
<accession>A0A7U7J359</accession>
<evidence type="ECO:0000313" key="4">
    <source>
        <dbReference type="Proteomes" id="UP000019184"/>
    </source>
</evidence>
<dbReference type="PROSITE" id="PS50164">
    <property type="entry name" value="GIY_YIG"/>
    <property type="match status" value="1"/>
</dbReference>
<keyword evidence="4" id="KW-1185">Reference proteome</keyword>
<proteinExistence type="inferred from homology"/>
<dbReference type="InterPro" id="IPR000305">
    <property type="entry name" value="GIY-YIG_endonuc"/>
</dbReference>
<protein>
    <submittedName>
        <fullName evidence="3">Excinuclease ABC C subunit domain protein (Modular protein)</fullName>
    </submittedName>
</protein>
<feature type="domain" description="GIY-YIG" evidence="2">
    <location>
        <begin position="3"/>
        <end position="79"/>
    </location>
</feature>
<dbReference type="InterPro" id="IPR035901">
    <property type="entry name" value="GIY-YIG_endonuc_sf"/>
</dbReference>
<evidence type="ECO:0000259" key="2">
    <source>
        <dbReference type="PROSITE" id="PS50164"/>
    </source>
</evidence>
<dbReference type="CDD" id="cd10448">
    <property type="entry name" value="GIY-YIG_unchar_3"/>
    <property type="match status" value="1"/>
</dbReference>
<dbReference type="RefSeq" id="WP_034431409.1">
    <property type="nucleotide sequence ID" value="NZ_CBTK010000066.1"/>
</dbReference>